<dbReference type="PANTHER" id="PTHR33048">
    <property type="entry name" value="PTH11-LIKE INTEGRAL MEMBRANE PROTEIN (AFU_ORTHOLOGUE AFUA_5G11245)"/>
    <property type="match status" value="1"/>
</dbReference>
<dbReference type="PANTHER" id="PTHR33048:SF160">
    <property type="entry name" value="SAT4 FAMILY MEMBRANE PROTEIN"/>
    <property type="match status" value="1"/>
</dbReference>
<name>A0AA39QTJ2_9LECA</name>
<feature type="transmembrane region" description="Helical" evidence="6">
    <location>
        <begin position="221"/>
        <end position="240"/>
    </location>
</feature>
<comment type="similarity">
    <text evidence="5">Belongs to the SAT4 family.</text>
</comment>
<keyword evidence="2 6" id="KW-0812">Transmembrane</keyword>
<feature type="transmembrane region" description="Helical" evidence="6">
    <location>
        <begin position="34"/>
        <end position="56"/>
    </location>
</feature>
<feature type="transmembrane region" description="Helical" evidence="6">
    <location>
        <begin position="183"/>
        <end position="209"/>
    </location>
</feature>
<accession>A0AA39QTJ2</accession>
<proteinExistence type="inferred from homology"/>
<keyword evidence="3 6" id="KW-1133">Transmembrane helix</keyword>
<comment type="subcellular location">
    <subcellularLocation>
        <location evidence="1">Membrane</location>
        <topology evidence="1">Multi-pass membrane protein</topology>
    </subcellularLocation>
</comment>
<protein>
    <recommendedName>
        <fullName evidence="7">Rhodopsin domain-containing protein</fullName>
    </recommendedName>
</protein>
<gene>
    <name evidence="8" type="ORF">JMJ35_009203</name>
</gene>
<dbReference type="EMBL" id="JAFEKC020000021">
    <property type="protein sequence ID" value="KAK0508119.1"/>
    <property type="molecule type" value="Genomic_DNA"/>
</dbReference>
<evidence type="ECO:0000256" key="1">
    <source>
        <dbReference type="ARBA" id="ARBA00004141"/>
    </source>
</evidence>
<feature type="transmembrane region" description="Helical" evidence="6">
    <location>
        <begin position="138"/>
        <end position="163"/>
    </location>
</feature>
<organism evidence="8 9">
    <name type="scientific">Cladonia borealis</name>
    <dbReference type="NCBI Taxonomy" id="184061"/>
    <lineage>
        <taxon>Eukaryota</taxon>
        <taxon>Fungi</taxon>
        <taxon>Dikarya</taxon>
        <taxon>Ascomycota</taxon>
        <taxon>Pezizomycotina</taxon>
        <taxon>Lecanoromycetes</taxon>
        <taxon>OSLEUM clade</taxon>
        <taxon>Lecanoromycetidae</taxon>
        <taxon>Lecanorales</taxon>
        <taxon>Lecanorineae</taxon>
        <taxon>Cladoniaceae</taxon>
        <taxon>Cladonia</taxon>
    </lineage>
</organism>
<evidence type="ECO:0000313" key="8">
    <source>
        <dbReference type="EMBL" id="KAK0508119.1"/>
    </source>
</evidence>
<dbReference type="InterPro" id="IPR052337">
    <property type="entry name" value="SAT4-like"/>
</dbReference>
<comment type="caution">
    <text evidence="8">The sequence shown here is derived from an EMBL/GenBank/DDBJ whole genome shotgun (WGS) entry which is preliminary data.</text>
</comment>
<evidence type="ECO:0000256" key="5">
    <source>
        <dbReference type="ARBA" id="ARBA00038359"/>
    </source>
</evidence>
<dbReference type="InterPro" id="IPR049326">
    <property type="entry name" value="Rhodopsin_dom_fungi"/>
</dbReference>
<dbReference type="Pfam" id="PF20684">
    <property type="entry name" value="Fung_rhodopsin"/>
    <property type="match status" value="1"/>
</dbReference>
<evidence type="ECO:0000259" key="7">
    <source>
        <dbReference type="Pfam" id="PF20684"/>
    </source>
</evidence>
<dbReference type="AlphaFoldDB" id="A0AA39QTJ2"/>
<sequence length="400" mass="44801">MAPNSSPIDNASMGALKPPPGVIPHFNDPGKQQIPYKAFAIIAIMLPTVFVGLRLWTKLRISKDMGWDDYTIVNPAITYARQLALWVRLTSMGCDSGTALEIAEASSTMYGPITALTRISLLLQFLRIFVPMRTPRKLFYFVQCLIWFNILFYTGDLFALIFRCSPQEKIWKPTVPGHCINKYVTYLRAAVANVITDIFIAVLPVKIIWGLQMPIRRKISVTAVFATGLLACICAIIRLIEAILWLHTEDFTYRIAAESYFIGAEVILGLICGCLPVLPRFFFHYYPKLASMLCYNPAFTKRPHPSTIRSHSTYASKPKTWGRGKSFEVPGGDGSYRELDDFRGQQRVQGRSVIIEGGLNHSASTQEGWSPDTDSFVDLTIATPSTAIRKTVRVESVMEA</sequence>
<dbReference type="Proteomes" id="UP001166286">
    <property type="component" value="Unassembled WGS sequence"/>
</dbReference>
<keyword evidence="9" id="KW-1185">Reference proteome</keyword>
<evidence type="ECO:0000256" key="4">
    <source>
        <dbReference type="ARBA" id="ARBA00023136"/>
    </source>
</evidence>
<evidence type="ECO:0000256" key="2">
    <source>
        <dbReference type="ARBA" id="ARBA00022692"/>
    </source>
</evidence>
<feature type="transmembrane region" description="Helical" evidence="6">
    <location>
        <begin position="260"/>
        <end position="283"/>
    </location>
</feature>
<evidence type="ECO:0000256" key="3">
    <source>
        <dbReference type="ARBA" id="ARBA00022989"/>
    </source>
</evidence>
<keyword evidence="4 6" id="KW-0472">Membrane</keyword>
<evidence type="ECO:0000256" key="6">
    <source>
        <dbReference type="SAM" id="Phobius"/>
    </source>
</evidence>
<dbReference type="GO" id="GO:0016020">
    <property type="term" value="C:membrane"/>
    <property type="evidence" value="ECO:0007669"/>
    <property type="project" value="UniProtKB-SubCell"/>
</dbReference>
<evidence type="ECO:0000313" key="9">
    <source>
        <dbReference type="Proteomes" id="UP001166286"/>
    </source>
</evidence>
<reference evidence="8" key="1">
    <citation type="submission" date="2023-03" db="EMBL/GenBank/DDBJ databases">
        <title>Complete genome of Cladonia borealis.</title>
        <authorList>
            <person name="Park H."/>
        </authorList>
    </citation>
    <scope>NUCLEOTIDE SEQUENCE</scope>
    <source>
        <strain evidence="8">ANT050790</strain>
    </source>
</reference>
<feature type="domain" description="Rhodopsin" evidence="7">
    <location>
        <begin position="53"/>
        <end position="280"/>
    </location>
</feature>